<sequence>MRSSKRKERPSNSQETFDYTSDSSQDDGFNLFIRQKAMIFRGKFHVDKFDALMQVEWKIEKPFDENVAALFGLTPL</sequence>
<keyword evidence="3" id="KW-1185">Reference proteome</keyword>
<dbReference type="EMBL" id="AWUE01023654">
    <property type="protein sequence ID" value="OMO53111.1"/>
    <property type="molecule type" value="Genomic_DNA"/>
</dbReference>
<dbReference type="Proteomes" id="UP000187203">
    <property type="component" value="Unassembled WGS sequence"/>
</dbReference>
<organism evidence="2 3">
    <name type="scientific">Corchorus olitorius</name>
    <dbReference type="NCBI Taxonomy" id="93759"/>
    <lineage>
        <taxon>Eukaryota</taxon>
        <taxon>Viridiplantae</taxon>
        <taxon>Streptophyta</taxon>
        <taxon>Embryophyta</taxon>
        <taxon>Tracheophyta</taxon>
        <taxon>Spermatophyta</taxon>
        <taxon>Magnoliopsida</taxon>
        <taxon>eudicotyledons</taxon>
        <taxon>Gunneridae</taxon>
        <taxon>Pentapetalae</taxon>
        <taxon>rosids</taxon>
        <taxon>malvids</taxon>
        <taxon>Malvales</taxon>
        <taxon>Malvaceae</taxon>
        <taxon>Grewioideae</taxon>
        <taxon>Apeibeae</taxon>
        <taxon>Corchorus</taxon>
    </lineage>
</organism>
<evidence type="ECO:0000256" key="1">
    <source>
        <dbReference type="SAM" id="MobiDB-lite"/>
    </source>
</evidence>
<evidence type="ECO:0000313" key="2">
    <source>
        <dbReference type="EMBL" id="OMO53111.1"/>
    </source>
</evidence>
<proteinExistence type="predicted"/>
<feature type="compositionally biased region" description="Polar residues" evidence="1">
    <location>
        <begin position="11"/>
        <end position="27"/>
    </location>
</feature>
<accession>A0A1R3G4W0</accession>
<name>A0A1R3G4W0_9ROSI</name>
<protein>
    <submittedName>
        <fullName evidence="2">Uncharacterized protein</fullName>
    </submittedName>
</protein>
<gene>
    <name evidence="2" type="ORF">COLO4_36847</name>
</gene>
<comment type="caution">
    <text evidence="2">The sequence shown here is derived from an EMBL/GenBank/DDBJ whole genome shotgun (WGS) entry which is preliminary data.</text>
</comment>
<dbReference type="AlphaFoldDB" id="A0A1R3G4W0"/>
<feature type="region of interest" description="Disordered" evidence="1">
    <location>
        <begin position="1"/>
        <end position="27"/>
    </location>
</feature>
<evidence type="ECO:0000313" key="3">
    <source>
        <dbReference type="Proteomes" id="UP000187203"/>
    </source>
</evidence>
<reference evidence="3" key="1">
    <citation type="submission" date="2013-09" db="EMBL/GenBank/DDBJ databases">
        <title>Corchorus olitorius genome sequencing.</title>
        <authorList>
            <person name="Alam M."/>
            <person name="Haque M.S."/>
            <person name="Islam M.S."/>
            <person name="Emdad E.M."/>
            <person name="Islam M.M."/>
            <person name="Ahmed B."/>
            <person name="Halim A."/>
            <person name="Hossen Q.M.M."/>
            <person name="Hossain M.Z."/>
            <person name="Ahmed R."/>
            <person name="Khan M.M."/>
            <person name="Islam R."/>
            <person name="Rashid M.M."/>
            <person name="Khan S.A."/>
            <person name="Rahman M.S."/>
            <person name="Alam M."/>
            <person name="Yahiya A.S."/>
            <person name="Khan M.S."/>
            <person name="Azam M.S."/>
            <person name="Haque T."/>
            <person name="Lashkar M.Z.H."/>
            <person name="Akhand A.I."/>
            <person name="Morshed G."/>
            <person name="Roy S."/>
            <person name="Uddin K.S."/>
            <person name="Rabeya T."/>
            <person name="Hossain A.S."/>
            <person name="Chowdhury A."/>
            <person name="Snigdha A.R."/>
            <person name="Mortoza M.S."/>
            <person name="Matin S.A."/>
            <person name="Hoque S.M.E."/>
            <person name="Islam M.K."/>
            <person name="Roy D.K."/>
            <person name="Haider R."/>
            <person name="Moosa M.M."/>
            <person name="Elias S.M."/>
            <person name="Hasan A.M."/>
            <person name="Jahan S."/>
            <person name="Shafiuddin M."/>
            <person name="Mahmood N."/>
            <person name="Shommy N.S."/>
        </authorList>
    </citation>
    <scope>NUCLEOTIDE SEQUENCE [LARGE SCALE GENOMIC DNA]</scope>
    <source>
        <strain evidence="3">cv. O-4</strain>
    </source>
</reference>